<evidence type="ECO:0000256" key="6">
    <source>
        <dbReference type="ARBA" id="ARBA00022777"/>
    </source>
</evidence>
<evidence type="ECO:0000256" key="8">
    <source>
        <dbReference type="ARBA" id="ARBA00048141"/>
    </source>
</evidence>
<protein>
    <recommendedName>
        <fullName evidence="9">Acetylglutamate kinase</fullName>
        <ecNumber evidence="9">2.7.2.8</ecNumber>
    </recommendedName>
    <alternativeName>
        <fullName evidence="9">N-acetyl-L-glutamate 5-phosphotransferase</fullName>
    </alternativeName>
    <alternativeName>
        <fullName evidence="9">NAG kinase</fullName>
        <shortName evidence="9">NAGK</shortName>
    </alternativeName>
</protein>
<keyword evidence="2 9" id="KW-0055">Arginine biosynthesis</keyword>
<comment type="similarity">
    <text evidence="9">Belongs to the acetylglutamate kinase family. ArgB subfamily.</text>
</comment>
<dbReference type="UniPathway" id="UPA00068">
    <property type="reaction ID" value="UER00107"/>
</dbReference>
<keyword evidence="12" id="KW-1185">Reference proteome</keyword>
<evidence type="ECO:0000256" key="7">
    <source>
        <dbReference type="ARBA" id="ARBA00022840"/>
    </source>
</evidence>
<dbReference type="InterPro" id="IPR001048">
    <property type="entry name" value="Asp/Glu/Uridylate_kinase"/>
</dbReference>
<evidence type="ECO:0000256" key="3">
    <source>
        <dbReference type="ARBA" id="ARBA00022605"/>
    </source>
</evidence>
<evidence type="ECO:0000313" key="11">
    <source>
        <dbReference type="EMBL" id="TPD72124.1"/>
    </source>
</evidence>
<gene>
    <name evidence="9 11" type="primary">argB</name>
    <name evidence="11" type="ORF">FJA49_01835</name>
</gene>
<dbReference type="AlphaFoldDB" id="A0A501QI71"/>
<evidence type="ECO:0000313" key="12">
    <source>
        <dbReference type="Proteomes" id="UP000319175"/>
    </source>
</evidence>
<reference evidence="11 12" key="1">
    <citation type="submission" date="2019-06" db="EMBL/GenBank/DDBJ databases">
        <title>Flavobacterium sp. MaA-Y11 from geoumgang.</title>
        <authorList>
            <person name="Jeong S."/>
        </authorList>
    </citation>
    <scope>NUCLEOTIDE SEQUENCE [LARGE SCALE GENOMIC DNA]</scope>
    <source>
        <strain evidence="11 12">MaA-Y11</strain>
    </source>
</reference>
<keyword evidence="4 9" id="KW-0808">Transferase</keyword>
<keyword evidence="7 9" id="KW-0067">ATP-binding</keyword>
<evidence type="ECO:0000256" key="5">
    <source>
        <dbReference type="ARBA" id="ARBA00022741"/>
    </source>
</evidence>
<dbReference type="GO" id="GO:0042450">
    <property type="term" value="P:L-arginine biosynthetic process via ornithine"/>
    <property type="evidence" value="ECO:0007669"/>
    <property type="project" value="UniProtKB-UniRule"/>
</dbReference>
<dbReference type="EC" id="2.7.2.8" evidence="9"/>
<dbReference type="OrthoDB" id="9803155at2"/>
<name>A0A501QI71_9FLAO</name>
<dbReference type="GO" id="GO:0005524">
    <property type="term" value="F:ATP binding"/>
    <property type="evidence" value="ECO:0007669"/>
    <property type="project" value="UniProtKB-UniRule"/>
</dbReference>
<keyword evidence="6 9" id="KW-0418">Kinase</keyword>
<comment type="caution">
    <text evidence="11">The sequence shown here is derived from an EMBL/GenBank/DDBJ whole genome shotgun (WGS) entry which is preliminary data.</text>
</comment>
<dbReference type="EMBL" id="VFJE01000049">
    <property type="protein sequence ID" value="TPD72124.1"/>
    <property type="molecule type" value="Genomic_DNA"/>
</dbReference>
<evidence type="ECO:0000256" key="9">
    <source>
        <dbReference type="HAMAP-Rule" id="MF_00082"/>
    </source>
</evidence>
<sequence length="260" mass="28476">MENKPSLSIVKIGGNVIDNEQLLSEFLTDFSELEGYKILVHGGGKKASEIAEKLGLKPSFSNGRRITDKAMLDITVMTYSGLLNKQIVAKLQQLGTNSIGFSGADGNLIQSEKRKNTEIDFGYVGDVISVNNKLISALLLQDCIPVFSAITHDGKGQLLNTNADTIATEIAISLSKEYDVELIYCFEKKGVLLDSENEDSVIEVLDFEKYQILKSDQTIHSGMLPKLENCFKSLNNGVDTIVIGNQKVLKNKATATQIKL</sequence>
<feature type="binding site" evidence="9">
    <location>
        <position position="160"/>
    </location>
    <ligand>
        <name>substrate</name>
    </ligand>
</feature>
<keyword evidence="3 9" id="KW-0028">Amino-acid biosynthesis</keyword>
<dbReference type="GO" id="GO:0003991">
    <property type="term" value="F:acetylglutamate kinase activity"/>
    <property type="evidence" value="ECO:0007669"/>
    <property type="project" value="UniProtKB-UniRule"/>
</dbReference>
<feature type="binding site" evidence="9">
    <location>
        <position position="65"/>
    </location>
    <ligand>
        <name>substrate</name>
    </ligand>
</feature>
<organism evidence="11 12">
    <name type="scientific">Flavobacterium microcysteis</name>
    <dbReference type="NCBI Taxonomy" id="2596891"/>
    <lineage>
        <taxon>Bacteria</taxon>
        <taxon>Pseudomonadati</taxon>
        <taxon>Bacteroidota</taxon>
        <taxon>Flavobacteriia</taxon>
        <taxon>Flavobacteriales</taxon>
        <taxon>Flavobacteriaceae</taxon>
        <taxon>Flavobacterium</taxon>
    </lineage>
</organism>
<comment type="subcellular location">
    <subcellularLocation>
        <location evidence="9">Cytoplasm</location>
    </subcellularLocation>
</comment>
<evidence type="ECO:0000256" key="4">
    <source>
        <dbReference type="ARBA" id="ARBA00022679"/>
    </source>
</evidence>
<dbReference type="NCBIfam" id="TIGR00761">
    <property type="entry name" value="argB"/>
    <property type="match status" value="1"/>
</dbReference>
<accession>A0A501QI71</accession>
<evidence type="ECO:0000259" key="10">
    <source>
        <dbReference type="Pfam" id="PF00696"/>
    </source>
</evidence>
<dbReference type="Gene3D" id="3.40.1160.10">
    <property type="entry name" value="Acetylglutamate kinase-like"/>
    <property type="match status" value="1"/>
</dbReference>
<feature type="site" description="Transition state stabilizer" evidence="9">
    <location>
        <position position="11"/>
    </location>
</feature>
<evidence type="ECO:0000256" key="2">
    <source>
        <dbReference type="ARBA" id="ARBA00022571"/>
    </source>
</evidence>
<dbReference type="InterPro" id="IPR036393">
    <property type="entry name" value="AceGlu_kinase-like_sf"/>
</dbReference>
<dbReference type="InterPro" id="IPR037528">
    <property type="entry name" value="ArgB"/>
</dbReference>
<comment type="pathway">
    <text evidence="1 9">Amino-acid biosynthesis; L-arginine biosynthesis; N(2)-acetyl-L-ornithine from L-glutamate: step 2/4.</text>
</comment>
<evidence type="ECO:0000256" key="1">
    <source>
        <dbReference type="ARBA" id="ARBA00004828"/>
    </source>
</evidence>
<dbReference type="SUPFAM" id="SSF53633">
    <property type="entry name" value="Carbamate kinase-like"/>
    <property type="match status" value="1"/>
</dbReference>
<dbReference type="Pfam" id="PF00696">
    <property type="entry name" value="AA_kinase"/>
    <property type="match status" value="1"/>
</dbReference>
<dbReference type="PANTHER" id="PTHR23342">
    <property type="entry name" value="N-ACETYLGLUTAMATE SYNTHASE"/>
    <property type="match status" value="1"/>
</dbReference>
<dbReference type="HAMAP" id="MF_00082">
    <property type="entry name" value="ArgB"/>
    <property type="match status" value="1"/>
</dbReference>
<comment type="function">
    <text evidence="9">Catalyzes the ATP-dependent phosphorylation of N-acetyl-L-glutamate.</text>
</comment>
<keyword evidence="5 9" id="KW-0547">Nucleotide-binding</keyword>
<dbReference type="PANTHER" id="PTHR23342:SF0">
    <property type="entry name" value="N-ACETYLGLUTAMATE SYNTHASE, MITOCHONDRIAL"/>
    <property type="match status" value="1"/>
</dbReference>
<dbReference type="RefSeq" id="WP_139998237.1">
    <property type="nucleotide sequence ID" value="NZ_VFJE01000049.1"/>
</dbReference>
<comment type="catalytic activity">
    <reaction evidence="8 9">
        <text>N-acetyl-L-glutamate + ATP = N-acetyl-L-glutamyl 5-phosphate + ADP</text>
        <dbReference type="Rhea" id="RHEA:14629"/>
        <dbReference type="ChEBI" id="CHEBI:30616"/>
        <dbReference type="ChEBI" id="CHEBI:44337"/>
        <dbReference type="ChEBI" id="CHEBI:57936"/>
        <dbReference type="ChEBI" id="CHEBI:456216"/>
        <dbReference type="EC" id="2.7.2.8"/>
    </reaction>
</comment>
<feature type="binding site" evidence="9">
    <location>
        <begin position="43"/>
        <end position="44"/>
    </location>
    <ligand>
        <name>substrate</name>
    </ligand>
</feature>
<proteinExistence type="inferred from homology"/>
<dbReference type="CDD" id="cd04238">
    <property type="entry name" value="AAK_NAGK-like"/>
    <property type="match status" value="1"/>
</dbReference>
<keyword evidence="9" id="KW-0963">Cytoplasm</keyword>
<dbReference type="InterPro" id="IPR004662">
    <property type="entry name" value="AcgluKinase_fam"/>
</dbReference>
<dbReference type="GO" id="GO:0005737">
    <property type="term" value="C:cytoplasm"/>
    <property type="evidence" value="ECO:0007669"/>
    <property type="project" value="UniProtKB-SubCell"/>
</dbReference>
<dbReference type="Proteomes" id="UP000319175">
    <property type="component" value="Unassembled WGS sequence"/>
</dbReference>
<dbReference type="PIRSF" id="PIRSF000728">
    <property type="entry name" value="NAGK"/>
    <property type="match status" value="1"/>
</dbReference>
<feature type="domain" description="Aspartate/glutamate/uridylate kinase" evidence="10">
    <location>
        <begin position="9"/>
        <end position="245"/>
    </location>
</feature>
<feature type="site" description="Transition state stabilizer" evidence="9">
    <location>
        <position position="226"/>
    </location>
</feature>